<reference evidence="7" key="1">
    <citation type="submission" date="2018-09" db="EMBL/GenBank/DDBJ databases">
        <title>Acidovorax cavernicola nov. sp. isolated from Gruta de las Maravillas (Aracena, Spain).</title>
        <authorList>
            <person name="Jurado V."/>
            <person name="Gutierrez-Patricio S."/>
            <person name="Gonzalez-Pimentel J.L."/>
            <person name="Miller A.Z."/>
            <person name="Laiz L."/>
            <person name="Saiz-Jimenez C."/>
        </authorList>
    </citation>
    <scope>NUCLEOTIDE SEQUENCE [LARGE SCALE GENOMIC DNA]</scope>
    <source>
        <strain evidence="7">1011MAR3C25</strain>
    </source>
</reference>
<comment type="caution">
    <text evidence="6">The sequence shown here is derived from an EMBL/GenBank/DDBJ whole genome shotgun (WGS) entry which is preliminary data.</text>
</comment>
<keyword evidence="3 5" id="KW-1133">Transmembrane helix</keyword>
<evidence type="ECO:0000256" key="3">
    <source>
        <dbReference type="ARBA" id="ARBA00022989"/>
    </source>
</evidence>
<dbReference type="Pfam" id="PF13564">
    <property type="entry name" value="DoxX_2"/>
    <property type="match status" value="1"/>
</dbReference>
<evidence type="ECO:0000256" key="5">
    <source>
        <dbReference type="SAM" id="Phobius"/>
    </source>
</evidence>
<evidence type="ECO:0000256" key="4">
    <source>
        <dbReference type="ARBA" id="ARBA00023136"/>
    </source>
</evidence>
<evidence type="ECO:0000256" key="1">
    <source>
        <dbReference type="ARBA" id="ARBA00004141"/>
    </source>
</evidence>
<gene>
    <name evidence="6" type="ORF">D3P04_01015</name>
</gene>
<evidence type="ECO:0008006" key="8">
    <source>
        <dbReference type="Google" id="ProtNLM"/>
    </source>
</evidence>
<evidence type="ECO:0000256" key="2">
    <source>
        <dbReference type="ARBA" id="ARBA00022692"/>
    </source>
</evidence>
<feature type="transmembrane region" description="Helical" evidence="5">
    <location>
        <begin position="43"/>
        <end position="61"/>
    </location>
</feature>
<proteinExistence type="predicted"/>
<keyword evidence="7" id="KW-1185">Reference proteome</keyword>
<dbReference type="AlphaFoldDB" id="A0A418T7Q6"/>
<name>A0A418T7Q6_9RHOB</name>
<dbReference type="RefSeq" id="WP_119745026.1">
    <property type="nucleotide sequence ID" value="NZ_QZCG01000001.1"/>
</dbReference>
<comment type="subcellular location">
    <subcellularLocation>
        <location evidence="1">Membrane</location>
        <topology evidence="1">Multi-pass membrane protein</topology>
    </subcellularLocation>
</comment>
<organism evidence="6 7">
    <name type="scientific">Paracoccus onubensis</name>
    <dbReference type="NCBI Taxonomy" id="1675788"/>
    <lineage>
        <taxon>Bacteria</taxon>
        <taxon>Pseudomonadati</taxon>
        <taxon>Pseudomonadota</taxon>
        <taxon>Alphaproteobacteria</taxon>
        <taxon>Rhodobacterales</taxon>
        <taxon>Paracoccaceae</taxon>
        <taxon>Paracoccus</taxon>
    </lineage>
</organism>
<dbReference type="GO" id="GO:0016020">
    <property type="term" value="C:membrane"/>
    <property type="evidence" value="ECO:0007669"/>
    <property type="project" value="UniProtKB-SubCell"/>
</dbReference>
<accession>A0A418T7Q6</accession>
<protein>
    <recommendedName>
        <fullName evidence="8">DoxX family protein</fullName>
    </recommendedName>
</protein>
<feature type="transmembrane region" description="Helical" evidence="5">
    <location>
        <begin position="68"/>
        <end position="86"/>
    </location>
</feature>
<dbReference type="Proteomes" id="UP000284202">
    <property type="component" value="Unassembled WGS sequence"/>
</dbReference>
<keyword evidence="4 5" id="KW-0472">Membrane</keyword>
<dbReference type="OrthoDB" id="3385086at2"/>
<evidence type="ECO:0000313" key="7">
    <source>
        <dbReference type="Proteomes" id="UP000284202"/>
    </source>
</evidence>
<keyword evidence="2 5" id="KW-0812">Transmembrane</keyword>
<sequence length="125" mass="13505">MNIILWVLQVALAIHTAIGAFWKFSNSIEMVPSLKAMPNSVWMSLIGIELLCAAGLVLPAINRQWGMLVPLAAIIIALEMVLFTILHLRSGQTTQGEIIYWLCVAAVCLVIAYGRSFVAPLGAAA</sequence>
<dbReference type="InterPro" id="IPR032808">
    <property type="entry name" value="DoxX"/>
</dbReference>
<feature type="transmembrane region" description="Helical" evidence="5">
    <location>
        <begin position="98"/>
        <end position="118"/>
    </location>
</feature>
<dbReference type="EMBL" id="QZCG01000001">
    <property type="protein sequence ID" value="RJE89259.1"/>
    <property type="molecule type" value="Genomic_DNA"/>
</dbReference>
<evidence type="ECO:0000313" key="6">
    <source>
        <dbReference type="EMBL" id="RJE89259.1"/>
    </source>
</evidence>